<proteinExistence type="predicted"/>
<keyword evidence="3" id="KW-1185">Reference proteome</keyword>
<feature type="region of interest" description="Disordered" evidence="1">
    <location>
        <begin position="235"/>
        <end position="254"/>
    </location>
</feature>
<dbReference type="Proteomes" id="UP000437017">
    <property type="component" value="Unassembled WGS sequence"/>
</dbReference>
<evidence type="ECO:0000313" key="2">
    <source>
        <dbReference type="EMBL" id="KAB0400559.1"/>
    </source>
</evidence>
<gene>
    <name evidence="2" type="ORF">E2I00_011867</name>
</gene>
<feature type="compositionally biased region" description="Low complexity" evidence="1">
    <location>
        <begin position="141"/>
        <end position="155"/>
    </location>
</feature>
<feature type="region of interest" description="Disordered" evidence="1">
    <location>
        <begin position="141"/>
        <end position="160"/>
    </location>
</feature>
<sequence length="291" mass="30429">GSGQRNTGGRAGGLPPGTGSVVAAAAAKPGGPGPQGRVRTDVHQQGRGRLLPEKGCALPHLAGCAASARLPSGISVDRVQVRASDPTEPGVRYPEYHGGTHAVDRTADCWSLLFSEVEEGRGSIKGSRFGHHVPLRIPATRASSAQASPASAPMSGTVAAKNPWGREKKRMLESGLPLSSPLTMMTTIRESRTCSLTFYSKAEMRMHSRSHTLRPSPTSAHAVAALRQQLLPDPAHARTPASTPGHAGVHSQATPLSTHTVKQGVHLRRLQPGLHAGTTPDATHDAQTHPS</sequence>
<reference evidence="2 3" key="1">
    <citation type="journal article" date="2019" name="PLoS ONE">
        <title>Genomic analyses reveal an absence of contemporary introgressive admixture between fin whales and blue whales, despite known hybrids.</title>
        <authorList>
            <person name="Westbury M.V."/>
            <person name="Petersen B."/>
            <person name="Lorenzen E.D."/>
        </authorList>
    </citation>
    <scope>NUCLEOTIDE SEQUENCE [LARGE SCALE GENOMIC DNA]</scope>
    <source>
        <strain evidence="2">FinWhale-01</strain>
    </source>
</reference>
<name>A0A6A1Q0D5_BALPH</name>
<comment type="caution">
    <text evidence="2">The sequence shown here is derived from an EMBL/GenBank/DDBJ whole genome shotgun (WGS) entry which is preliminary data.</text>
</comment>
<evidence type="ECO:0000313" key="3">
    <source>
        <dbReference type="Proteomes" id="UP000437017"/>
    </source>
</evidence>
<dbReference type="OrthoDB" id="10445229at2759"/>
<protein>
    <submittedName>
        <fullName evidence="2">Uncharacterized protein</fullName>
    </submittedName>
</protein>
<dbReference type="AlphaFoldDB" id="A0A6A1Q0D5"/>
<feature type="region of interest" description="Disordered" evidence="1">
    <location>
        <begin position="1"/>
        <end position="40"/>
    </location>
</feature>
<feature type="compositionally biased region" description="Low complexity" evidence="1">
    <location>
        <begin position="17"/>
        <end position="29"/>
    </location>
</feature>
<dbReference type="EMBL" id="SGJD01001333">
    <property type="protein sequence ID" value="KAB0400559.1"/>
    <property type="molecule type" value="Genomic_DNA"/>
</dbReference>
<accession>A0A6A1Q0D5</accession>
<organism evidence="2 3">
    <name type="scientific">Balaenoptera physalus</name>
    <name type="common">Fin whale</name>
    <name type="synonym">Balaena physalus</name>
    <dbReference type="NCBI Taxonomy" id="9770"/>
    <lineage>
        <taxon>Eukaryota</taxon>
        <taxon>Metazoa</taxon>
        <taxon>Chordata</taxon>
        <taxon>Craniata</taxon>
        <taxon>Vertebrata</taxon>
        <taxon>Euteleostomi</taxon>
        <taxon>Mammalia</taxon>
        <taxon>Eutheria</taxon>
        <taxon>Laurasiatheria</taxon>
        <taxon>Artiodactyla</taxon>
        <taxon>Whippomorpha</taxon>
        <taxon>Cetacea</taxon>
        <taxon>Mysticeti</taxon>
        <taxon>Balaenopteridae</taxon>
        <taxon>Balaenoptera</taxon>
    </lineage>
</organism>
<evidence type="ECO:0000256" key="1">
    <source>
        <dbReference type="SAM" id="MobiDB-lite"/>
    </source>
</evidence>
<feature type="non-terminal residue" evidence="2">
    <location>
        <position position="1"/>
    </location>
</feature>